<feature type="transmembrane region" description="Helical" evidence="1">
    <location>
        <begin position="186"/>
        <end position="206"/>
    </location>
</feature>
<proteinExistence type="predicted"/>
<feature type="transmembrane region" description="Helical" evidence="1">
    <location>
        <begin position="351"/>
        <end position="375"/>
    </location>
</feature>
<keyword evidence="1" id="KW-0812">Transmembrane</keyword>
<keyword evidence="1" id="KW-0472">Membrane</keyword>
<dbReference type="AlphaFoldDB" id="A0A7G9WFQ3"/>
<dbReference type="RefSeq" id="WP_212506585.1">
    <property type="nucleotide sequence ID" value="NZ_CP060696.1"/>
</dbReference>
<accession>A0A7G9WFQ3</accession>
<feature type="transmembrane region" description="Helical" evidence="1">
    <location>
        <begin position="34"/>
        <end position="62"/>
    </location>
</feature>
<feature type="transmembrane region" description="Helical" evidence="1">
    <location>
        <begin position="117"/>
        <end position="141"/>
    </location>
</feature>
<feature type="transmembrane region" description="Helical" evidence="1">
    <location>
        <begin position="68"/>
        <end position="86"/>
    </location>
</feature>
<dbReference type="KEGG" id="caml:H6X83_11315"/>
<feature type="transmembrane region" description="Helical" evidence="1">
    <location>
        <begin position="467"/>
        <end position="488"/>
    </location>
</feature>
<evidence type="ECO:0008006" key="4">
    <source>
        <dbReference type="Google" id="ProtNLM"/>
    </source>
</evidence>
<feature type="transmembrane region" description="Helical" evidence="1">
    <location>
        <begin position="316"/>
        <end position="339"/>
    </location>
</feature>
<feature type="transmembrane region" description="Helical" evidence="1">
    <location>
        <begin position="494"/>
        <end position="513"/>
    </location>
</feature>
<protein>
    <recommendedName>
        <fullName evidence="4">ABC-2 type transport system permease protein</fullName>
    </recommendedName>
</protein>
<sequence length="525" mass="56938">MWKQIKLLTGVELRGAFGFNEARYGKDPKKKRRAILLSISFVIIALAILFYIAVMTAGLAAIGMAKAVPAFLCMIISVIILFFTIFKASGIIFNMQTYEKVIVLPVKPAVIVISRFLTVYIFNVLMSLLVLLPGTIVYGIFVKPSFGFYLAMCAGTFLIPLLPITIATALGALVSAVSSRMKHKNFFSIVLSFVVVIGIILGSSLLSAQSKNITDSQVAAFSTTVFEQIGKIYPPAILFSNGAVNGNIGDYLLFAGISILVFALFVLLVQRTFVSICTALNAHIAKRNYVMKEQMQSSPLKALYQKELKRYFSSSIYVLNSSIGYIMMVIGAVAVFAAAGKMVNASVQIQLALAVLLGLVASISPTTTSSISIEGKQWWIVKSLPLTAKTVYDSKLLVNMTIALPCYVITEILLCFPLHLSAENRLWMLVIPLLYILFSAVMGLTINIKMPNFSWDSEATAVKQSGAVLVTMLLGFVAAGVPAGLLFLLPVGTWGLIMATTAVVLAALTILLYRVNNKVALKTIN</sequence>
<reference evidence="2 3" key="1">
    <citation type="submission" date="2020-08" db="EMBL/GenBank/DDBJ databases">
        <authorList>
            <person name="Ren C."/>
            <person name="Gu Y."/>
            <person name="Xu Y."/>
        </authorList>
    </citation>
    <scope>NUCLEOTIDE SEQUENCE [LARGE SCALE GENOMIC DNA]</scope>
    <source>
        <strain evidence="2 3">LBM18003</strain>
    </source>
</reference>
<feature type="transmembrane region" description="Helical" evidence="1">
    <location>
        <begin position="251"/>
        <end position="269"/>
    </location>
</feature>
<gene>
    <name evidence="2" type="ORF">H6X83_11315</name>
</gene>
<evidence type="ECO:0000313" key="2">
    <source>
        <dbReference type="EMBL" id="QNO17515.1"/>
    </source>
</evidence>
<evidence type="ECO:0000256" key="1">
    <source>
        <dbReference type="SAM" id="Phobius"/>
    </source>
</evidence>
<dbReference type="Proteomes" id="UP000516046">
    <property type="component" value="Chromosome"/>
</dbReference>
<keyword evidence="3" id="KW-1185">Reference proteome</keyword>
<organism evidence="2 3">
    <name type="scientific">Caproicibacterium amylolyticum</name>
    <dbReference type="NCBI Taxonomy" id="2766537"/>
    <lineage>
        <taxon>Bacteria</taxon>
        <taxon>Bacillati</taxon>
        <taxon>Bacillota</taxon>
        <taxon>Clostridia</taxon>
        <taxon>Eubacteriales</taxon>
        <taxon>Oscillospiraceae</taxon>
        <taxon>Caproicibacterium</taxon>
    </lineage>
</organism>
<dbReference type="EMBL" id="CP060696">
    <property type="protein sequence ID" value="QNO17515.1"/>
    <property type="molecule type" value="Genomic_DNA"/>
</dbReference>
<feature type="transmembrane region" description="Helical" evidence="1">
    <location>
        <begin position="147"/>
        <end position="174"/>
    </location>
</feature>
<name>A0A7G9WFQ3_9FIRM</name>
<feature type="transmembrane region" description="Helical" evidence="1">
    <location>
        <begin position="396"/>
        <end position="420"/>
    </location>
</feature>
<feature type="transmembrane region" description="Helical" evidence="1">
    <location>
        <begin position="426"/>
        <end position="446"/>
    </location>
</feature>
<evidence type="ECO:0000313" key="3">
    <source>
        <dbReference type="Proteomes" id="UP000516046"/>
    </source>
</evidence>
<keyword evidence="1" id="KW-1133">Transmembrane helix</keyword>